<dbReference type="EMBL" id="CAJFDI010000006">
    <property type="protein sequence ID" value="CAD5233873.1"/>
    <property type="molecule type" value="Genomic_DNA"/>
</dbReference>
<dbReference type="PROSITE" id="PS52027">
    <property type="entry name" value="ZF_C2HC_C3H"/>
    <property type="match status" value="1"/>
</dbReference>
<dbReference type="Proteomes" id="UP000582659">
    <property type="component" value="Unassembled WGS sequence"/>
</dbReference>
<evidence type="ECO:0000256" key="4">
    <source>
        <dbReference type="PROSITE-ProRule" id="PRU01371"/>
    </source>
</evidence>
<reference evidence="11" key="1">
    <citation type="submission" date="2016-11" db="UniProtKB">
        <authorList>
            <consortium name="WormBaseParasite"/>
        </authorList>
    </citation>
    <scope>IDENTIFICATION</scope>
</reference>
<evidence type="ECO:0000313" key="7">
    <source>
        <dbReference type="EMBL" id="CAD5233873.1"/>
    </source>
</evidence>
<evidence type="ECO:0000313" key="9">
    <source>
        <dbReference type="Proteomes" id="UP000095284"/>
    </source>
</evidence>
<reference evidence="8" key="2">
    <citation type="submission" date="2020-08" db="EMBL/GenBank/DDBJ databases">
        <authorList>
            <person name="Kikuchi T."/>
        </authorList>
    </citation>
    <scope>NUCLEOTIDE SEQUENCE</scope>
    <source>
        <strain evidence="7">Ka4C1</strain>
    </source>
</reference>
<evidence type="ECO:0000313" key="8">
    <source>
        <dbReference type="EMBL" id="CAG9129332.1"/>
    </source>
</evidence>
<name>A0A1I7SL13_BURXY</name>
<dbReference type="EMBL" id="CAJFCV020000006">
    <property type="protein sequence ID" value="CAG9129332.1"/>
    <property type="molecule type" value="Genomic_DNA"/>
</dbReference>
<gene>
    <name evidence="7" type="ORF">BXYJ_LOCUS13964</name>
</gene>
<dbReference type="GO" id="GO:0008270">
    <property type="term" value="F:zinc ion binding"/>
    <property type="evidence" value="ECO:0007669"/>
    <property type="project" value="UniProtKB-KW"/>
</dbReference>
<dbReference type="InterPro" id="IPR049899">
    <property type="entry name" value="Znf_C2HC_C3H"/>
</dbReference>
<keyword evidence="10" id="KW-1185">Reference proteome</keyword>
<protein>
    <submittedName>
        <fullName evidence="7">(pine wood nematode) hypothetical protein</fullName>
    </submittedName>
</protein>
<proteinExistence type="predicted"/>
<feature type="region of interest" description="Disordered" evidence="5">
    <location>
        <begin position="41"/>
        <end position="97"/>
    </location>
</feature>
<feature type="domain" description="C2HC/C3H-type" evidence="6">
    <location>
        <begin position="4"/>
        <end position="33"/>
    </location>
</feature>
<dbReference type="Proteomes" id="UP000095284">
    <property type="component" value="Unplaced"/>
</dbReference>
<feature type="compositionally biased region" description="Basic residues" evidence="5">
    <location>
        <begin position="46"/>
        <end position="59"/>
    </location>
</feature>
<evidence type="ECO:0000256" key="3">
    <source>
        <dbReference type="ARBA" id="ARBA00022833"/>
    </source>
</evidence>
<dbReference type="eggNOG" id="ENOG502SV1E">
    <property type="taxonomic scope" value="Eukaryota"/>
</dbReference>
<keyword evidence="1" id="KW-0479">Metal-binding</keyword>
<sequence>MPPHLVPCPFCDRLFSRFSIGVHQPQCKQNPYRMAILKEQTTKLNNKNKRVPPAKRRSKSVGNTASAPAKLRNATNDERPSTMTIKSRRKNEVPSELPPIPSQGRICFVCGERIESEPLLDHEIECEAIWRTNRRDIPAYIQVRSPKKMRIPSVDGTFDEARIDWYAAKSAEKARKVRCLKCGRIEMFDDAPEHQCARFEPTVQFYF</sequence>
<organism evidence="9 11">
    <name type="scientific">Bursaphelenchus xylophilus</name>
    <name type="common">Pinewood nematode worm</name>
    <name type="synonym">Aphelenchoides xylophilus</name>
    <dbReference type="NCBI Taxonomy" id="6326"/>
    <lineage>
        <taxon>Eukaryota</taxon>
        <taxon>Metazoa</taxon>
        <taxon>Ecdysozoa</taxon>
        <taxon>Nematoda</taxon>
        <taxon>Chromadorea</taxon>
        <taxon>Rhabditida</taxon>
        <taxon>Tylenchina</taxon>
        <taxon>Tylenchomorpha</taxon>
        <taxon>Aphelenchoidea</taxon>
        <taxon>Aphelenchoididae</taxon>
        <taxon>Bursaphelenchus</taxon>
    </lineage>
</organism>
<accession>A0A1I7SL13</accession>
<evidence type="ECO:0000256" key="5">
    <source>
        <dbReference type="SAM" id="MobiDB-lite"/>
    </source>
</evidence>
<evidence type="ECO:0000313" key="11">
    <source>
        <dbReference type="WBParaSite" id="BXY_1374500.1"/>
    </source>
</evidence>
<evidence type="ECO:0000259" key="6">
    <source>
        <dbReference type="PROSITE" id="PS52027"/>
    </source>
</evidence>
<evidence type="ECO:0000256" key="2">
    <source>
        <dbReference type="ARBA" id="ARBA00022771"/>
    </source>
</evidence>
<keyword evidence="3" id="KW-0862">Zinc</keyword>
<dbReference type="OrthoDB" id="5793009at2759"/>
<evidence type="ECO:0000313" key="10">
    <source>
        <dbReference type="Proteomes" id="UP000659654"/>
    </source>
</evidence>
<evidence type="ECO:0000256" key="1">
    <source>
        <dbReference type="ARBA" id="ARBA00022723"/>
    </source>
</evidence>
<dbReference type="WBParaSite" id="BXY_1374500.1">
    <property type="protein sequence ID" value="BXY_1374500.1"/>
    <property type="gene ID" value="BXY_1374500"/>
</dbReference>
<dbReference type="Proteomes" id="UP000659654">
    <property type="component" value="Unassembled WGS sequence"/>
</dbReference>
<keyword evidence="2 4" id="KW-0863">Zinc-finger</keyword>
<dbReference type="SMR" id="A0A1I7SL13"/>
<dbReference type="AlphaFoldDB" id="A0A1I7SL13"/>